<dbReference type="PANTHER" id="PTHR48010:SF40">
    <property type="entry name" value="RECEPTOR-LIKE KINASE"/>
    <property type="match status" value="1"/>
</dbReference>
<keyword evidence="6" id="KW-1185">Reference proteome</keyword>
<sequence>FDLEDLLKASAEVLGKGSYGTAYKAVLEEGVTMVVKRLKEVVVGKKEFEQQLDIVGRIGRHPNVMPLRAYYYSKDEKLLVYSYMPGGSLFFLLHGEFF</sequence>
<dbReference type="PROSITE" id="PS50011">
    <property type="entry name" value="PROTEIN_KINASE_DOM"/>
    <property type="match status" value="1"/>
</dbReference>
<dbReference type="GO" id="GO:0005524">
    <property type="term" value="F:ATP binding"/>
    <property type="evidence" value="ECO:0007669"/>
    <property type="project" value="UniProtKB-UniRule"/>
</dbReference>
<dbReference type="InterPro" id="IPR050994">
    <property type="entry name" value="At_inactive_RLKs"/>
</dbReference>
<keyword evidence="5" id="KW-0675">Receptor</keyword>
<dbReference type="PANTHER" id="PTHR48010">
    <property type="entry name" value="OS05G0588300 PROTEIN"/>
    <property type="match status" value="1"/>
</dbReference>
<keyword evidence="5" id="KW-0808">Transferase</keyword>
<evidence type="ECO:0000259" key="4">
    <source>
        <dbReference type="PROSITE" id="PS50011"/>
    </source>
</evidence>
<dbReference type="Gene3D" id="3.30.200.20">
    <property type="entry name" value="Phosphorylase Kinase, domain 1"/>
    <property type="match status" value="1"/>
</dbReference>
<comment type="caution">
    <text evidence="5">The sequence shown here is derived from an EMBL/GenBank/DDBJ whole genome shotgun (WGS) entry which is preliminary data.</text>
</comment>
<dbReference type="PROSITE" id="PS00107">
    <property type="entry name" value="PROTEIN_KINASE_ATP"/>
    <property type="match status" value="1"/>
</dbReference>
<reference evidence="5 6" key="1">
    <citation type="journal article" date="2018" name="Front. Plant Sci.">
        <title>Red Clover (Trifolium pratense) and Zigzag Clover (T. medium) - A Picture of Genomic Similarities and Differences.</title>
        <authorList>
            <person name="Dluhosova J."/>
            <person name="Istvanek J."/>
            <person name="Nedelnik J."/>
            <person name="Repkova J."/>
        </authorList>
    </citation>
    <scope>NUCLEOTIDE SEQUENCE [LARGE SCALE GENOMIC DNA]</scope>
    <source>
        <strain evidence="6">cv. 10/8</strain>
        <tissue evidence="5">Leaf</tissue>
    </source>
</reference>
<dbReference type="InterPro" id="IPR000719">
    <property type="entry name" value="Prot_kinase_dom"/>
</dbReference>
<evidence type="ECO:0000313" key="6">
    <source>
        <dbReference type="Proteomes" id="UP000265520"/>
    </source>
</evidence>
<keyword evidence="1 3" id="KW-0547">Nucleotide-binding</keyword>
<dbReference type="GO" id="GO:0004672">
    <property type="term" value="F:protein kinase activity"/>
    <property type="evidence" value="ECO:0007669"/>
    <property type="project" value="InterPro"/>
</dbReference>
<dbReference type="Proteomes" id="UP000265520">
    <property type="component" value="Unassembled WGS sequence"/>
</dbReference>
<feature type="domain" description="Protein kinase" evidence="4">
    <location>
        <begin position="8"/>
        <end position="98"/>
    </location>
</feature>
<dbReference type="Pfam" id="PF00069">
    <property type="entry name" value="Pkinase"/>
    <property type="match status" value="1"/>
</dbReference>
<dbReference type="InterPro" id="IPR017441">
    <property type="entry name" value="Protein_kinase_ATP_BS"/>
</dbReference>
<dbReference type="InterPro" id="IPR011009">
    <property type="entry name" value="Kinase-like_dom_sf"/>
</dbReference>
<organism evidence="5 6">
    <name type="scientific">Trifolium medium</name>
    <dbReference type="NCBI Taxonomy" id="97028"/>
    <lineage>
        <taxon>Eukaryota</taxon>
        <taxon>Viridiplantae</taxon>
        <taxon>Streptophyta</taxon>
        <taxon>Embryophyta</taxon>
        <taxon>Tracheophyta</taxon>
        <taxon>Spermatophyta</taxon>
        <taxon>Magnoliopsida</taxon>
        <taxon>eudicotyledons</taxon>
        <taxon>Gunneridae</taxon>
        <taxon>Pentapetalae</taxon>
        <taxon>rosids</taxon>
        <taxon>fabids</taxon>
        <taxon>Fabales</taxon>
        <taxon>Fabaceae</taxon>
        <taxon>Papilionoideae</taxon>
        <taxon>50 kb inversion clade</taxon>
        <taxon>NPAAA clade</taxon>
        <taxon>Hologalegina</taxon>
        <taxon>IRL clade</taxon>
        <taxon>Trifolieae</taxon>
        <taxon>Trifolium</taxon>
    </lineage>
</organism>
<keyword evidence="5" id="KW-0418">Kinase</keyword>
<protein>
    <submittedName>
        <fullName evidence="5">Putative inactive receptor kinase</fullName>
    </submittedName>
</protein>
<feature type="non-terminal residue" evidence="5">
    <location>
        <position position="1"/>
    </location>
</feature>
<keyword evidence="2 3" id="KW-0067">ATP-binding</keyword>
<accession>A0A392S551</accession>
<name>A0A392S551_9FABA</name>
<dbReference type="AlphaFoldDB" id="A0A392S551"/>
<evidence type="ECO:0000256" key="2">
    <source>
        <dbReference type="ARBA" id="ARBA00022840"/>
    </source>
</evidence>
<dbReference type="FunFam" id="3.30.200.20:FF:000307">
    <property type="entry name" value="pollen receptor-like kinase 1"/>
    <property type="match status" value="1"/>
</dbReference>
<proteinExistence type="predicted"/>
<evidence type="ECO:0000256" key="1">
    <source>
        <dbReference type="ARBA" id="ARBA00022741"/>
    </source>
</evidence>
<evidence type="ECO:0000313" key="5">
    <source>
        <dbReference type="EMBL" id="MCI44053.1"/>
    </source>
</evidence>
<feature type="binding site" evidence="3">
    <location>
        <position position="45"/>
    </location>
    <ligand>
        <name>ATP</name>
        <dbReference type="ChEBI" id="CHEBI:30616"/>
    </ligand>
</feature>
<dbReference type="EMBL" id="LXQA010325528">
    <property type="protein sequence ID" value="MCI44053.1"/>
    <property type="molecule type" value="Genomic_DNA"/>
</dbReference>
<evidence type="ECO:0000256" key="3">
    <source>
        <dbReference type="PROSITE-ProRule" id="PRU10141"/>
    </source>
</evidence>
<dbReference type="SUPFAM" id="SSF56112">
    <property type="entry name" value="Protein kinase-like (PK-like)"/>
    <property type="match status" value="1"/>
</dbReference>